<dbReference type="GO" id="GO:0006412">
    <property type="term" value="P:translation"/>
    <property type="evidence" value="ECO:0007669"/>
    <property type="project" value="UniProtKB-UniRule"/>
</dbReference>
<evidence type="ECO:0000256" key="4">
    <source>
        <dbReference type="ARBA" id="ARBA00023274"/>
    </source>
</evidence>
<keyword evidence="2 5" id="KW-0699">rRNA-binding</keyword>
<dbReference type="PANTHER" id="PTHR12934">
    <property type="entry name" value="50S RIBOSOMAL PROTEIN L15"/>
    <property type="match status" value="1"/>
</dbReference>
<dbReference type="AlphaFoldDB" id="A0A1I3QZC2"/>
<protein>
    <recommendedName>
        <fullName evidence="5">Large ribosomal subunit protein uL15</fullName>
    </recommendedName>
</protein>
<proteinExistence type="inferred from homology"/>
<feature type="domain" description="Large ribosomal subunit protein uL15/eL18" evidence="8">
    <location>
        <begin position="76"/>
        <end position="143"/>
    </location>
</feature>
<dbReference type="GO" id="GO:0019843">
    <property type="term" value="F:rRNA binding"/>
    <property type="evidence" value="ECO:0007669"/>
    <property type="project" value="UniProtKB-UniRule"/>
</dbReference>
<dbReference type="InterPro" id="IPR021131">
    <property type="entry name" value="Ribosomal_uL15/eL18"/>
</dbReference>
<dbReference type="PROSITE" id="PS00475">
    <property type="entry name" value="RIBOSOMAL_L15"/>
    <property type="match status" value="1"/>
</dbReference>
<dbReference type="HAMAP" id="MF_01341">
    <property type="entry name" value="Ribosomal_uL15"/>
    <property type="match status" value="1"/>
</dbReference>
<dbReference type="Pfam" id="PF00828">
    <property type="entry name" value="Ribosomal_L27A"/>
    <property type="match status" value="1"/>
</dbReference>
<gene>
    <name evidence="5" type="primary">rplO</name>
    <name evidence="9" type="ORF">SAMN05421852_108147</name>
</gene>
<accession>A0A1I3QZC2</accession>
<evidence type="ECO:0000313" key="10">
    <source>
        <dbReference type="Proteomes" id="UP000199545"/>
    </source>
</evidence>
<evidence type="ECO:0000256" key="5">
    <source>
        <dbReference type="HAMAP-Rule" id="MF_01341"/>
    </source>
</evidence>
<dbReference type="InterPro" id="IPR036227">
    <property type="entry name" value="Ribosomal_uL15/eL18_sf"/>
</dbReference>
<name>A0A1I3QZC2_9BACL</name>
<dbReference type="GO" id="GO:0003735">
    <property type="term" value="F:structural constituent of ribosome"/>
    <property type="evidence" value="ECO:0007669"/>
    <property type="project" value="InterPro"/>
</dbReference>
<evidence type="ECO:0000256" key="3">
    <source>
        <dbReference type="ARBA" id="ARBA00022980"/>
    </source>
</evidence>
<comment type="similarity">
    <text evidence="1 5 6">Belongs to the universal ribosomal protein uL15 family.</text>
</comment>
<feature type="region of interest" description="Disordered" evidence="7">
    <location>
        <begin position="1"/>
        <end position="64"/>
    </location>
</feature>
<dbReference type="SUPFAM" id="SSF52080">
    <property type="entry name" value="Ribosomal proteins L15p and L18e"/>
    <property type="match status" value="1"/>
</dbReference>
<dbReference type="GO" id="GO:0022625">
    <property type="term" value="C:cytosolic large ribosomal subunit"/>
    <property type="evidence" value="ECO:0007669"/>
    <property type="project" value="TreeGrafter"/>
</dbReference>
<dbReference type="NCBIfam" id="TIGR01071">
    <property type="entry name" value="rplO_bact"/>
    <property type="match status" value="1"/>
</dbReference>
<dbReference type="RefSeq" id="WP_093229993.1">
    <property type="nucleotide sequence ID" value="NZ_FORR01000008.1"/>
</dbReference>
<evidence type="ECO:0000313" key="9">
    <source>
        <dbReference type="EMBL" id="SFJ38497.1"/>
    </source>
</evidence>
<evidence type="ECO:0000256" key="1">
    <source>
        <dbReference type="ARBA" id="ARBA00007320"/>
    </source>
</evidence>
<comment type="subunit">
    <text evidence="5">Part of the 50S ribosomal subunit.</text>
</comment>
<dbReference type="Proteomes" id="UP000199545">
    <property type="component" value="Unassembled WGS sequence"/>
</dbReference>
<dbReference type="OrthoDB" id="9810293at2"/>
<dbReference type="PANTHER" id="PTHR12934:SF11">
    <property type="entry name" value="LARGE RIBOSOMAL SUBUNIT PROTEIN UL15M"/>
    <property type="match status" value="1"/>
</dbReference>
<comment type="function">
    <text evidence="5">Binds to the 23S rRNA.</text>
</comment>
<dbReference type="InterPro" id="IPR005749">
    <property type="entry name" value="Ribosomal_uL15_bac-type"/>
</dbReference>
<reference evidence="9 10" key="1">
    <citation type="submission" date="2016-10" db="EMBL/GenBank/DDBJ databases">
        <authorList>
            <person name="de Groot N.N."/>
        </authorList>
    </citation>
    <scope>NUCLEOTIDE SEQUENCE [LARGE SCALE GENOMIC DNA]</scope>
    <source>
        <strain evidence="9 10">DSM 44778</strain>
    </source>
</reference>
<dbReference type="EMBL" id="FORR01000008">
    <property type="protein sequence ID" value="SFJ38497.1"/>
    <property type="molecule type" value="Genomic_DNA"/>
</dbReference>
<keyword evidence="3 5" id="KW-0689">Ribosomal protein</keyword>
<evidence type="ECO:0000259" key="8">
    <source>
        <dbReference type="Pfam" id="PF00828"/>
    </source>
</evidence>
<keyword evidence="5" id="KW-0694">RNA-binding</keyword>
<evidence type="ECO:0000256" key="6">
    <source>
        <dbReference type="RuleBase" id="RU003888"/>
    </source>
</evidence>
<keyword evidence="4 5" id="KW-0687">Ribonucleoprotein</keyword>
<evidence type="ECO:0000256" key="7">
    <source>
        <dbReference type="SAM" id="MobiDB-lite"/>
    </source>
</evidence>
<dbReference type="InterPro" id="IPR030878">
    <property type="entry name" value="Ribosomal_uL15"/>
</dbReference>
<evidence type="ECO:0000256" key="2">
    <source>
        <dbReference type="ARBA" id="ARBA00022730"/>
    </source>
</evidence>
<dbReference type="InterPro" id="IPR001196">
    <property type="entry name" value="Ribosomal_uL15_CS"/>
</dbReference>
<organism evidence="9 10">
    <name type="scientific">Thermoflavimicrobium dichotomicum</name>
    <dbReference type="NCBI Taxonomy" id="46223"/>
    <lineage>
        <taxon>Bacteria</taxon>
        <taxon>Bacillati</taxon>
        <taxon>Bacillota</taxon>
        <taxon>Bacilli</taxon>
        <taxon>Bacillales</taxon>
        <taxon>Thermoactinomycetaceae</taxon>
        <taxon>Thermoflavimicrobium</taxon>
    </lineage>
</organism>
<feature type="compositionally biased region" description="Gly residues" evidence="7">
    <location>
        <begin position="42"/>
        <end position="52"/>
    </location>
</feature>
<dbReference type="STRING" id="46223.SAMN05421852_108147"/>
<sequence>MKLHELKPAPGSRKKKKRVGRGIAAGQGKTAGRGHKGQKARSGGGVRPGFEGGQNPIYRRLPKRGFTNPNRVEYAIINLDTLNRFSEGTVVTPELLVQEGIVKNLKGGLKVLGDGELKVKVTVKAHKFSRSAAEKIAAAGGATEVI</sequence>
<dbReference type="Gene3D" id="3.100.10.10">
    <property type="match status" value="1"/>
</dbReference>
<keyword evidence="10" id="KW-1185">Reference proteome</keyword>